<dbReference type="Gene3D" id="1.10.10.10">
    <property type="entry name" value="Winged helix-like DNA-binding domain superfamily/Winged helix DNA-binding domain"/>
    <property type="match status" value="1"/>
</dbReference>
<keyword evidence="5" id="KW-1185">Reference proteome</keyword>
<gene>
    <name evidence="4" type="ordered locus">Metme_3451</name>
</gene>
<evidence type="ECO:0000259" key="2">
    <source>
        <dbReference type="Pfam" id="PF13509"/>
    </source>
</evidence>
<accession>G0A726</accession>
<protein>
    <submittedName>
        <fullName evidence="4">Nucleic acid binding protein</fullName>
    </submittedName>
</protein>
<dbReference type="Pfam" id="PF13509">
    <property type="entry name" value="S1_2"/>
    <property type="match status" value="2"/>
</dbReference>
<dbReference type="RefSeq" id="WP_013820045.1">
    <property type="nucleotide sequence ID" value="NC_015572.1"/>
</dbReference>
<comment type="similarity">
    <text evidence="1">Belongs to the CvfB family.</text>
</comment>
<reference evidence="4 5" key="1">
    <citation type="journal article" date="2011" name="J. Bacteriol.">
        <title>Complete Genome Sequence of the Aerobic Marine Methanotroph Methylomonas methanica MC09.</title>
        <authorList>
            <person name="Boden R."/>
            <person name="Cunliffe M."/>
            <person name="Scanlan J."/>
            <person name="Moussard H."/>
            <person name="Kits K.D."/>
            <person name="Klotz M.G."/>
            <person name="Jetten M.S."/>
            <person name="Vuilleumier S."/>
            <person name="Han J."/>
            <person name="Peters L."/>
            <person name="Mikhailova N."/>
            <person name="Teshima H."/>
            <person name="Tapia R."/>
            <person name="Kyrpides N."/>
            <person name="Ivanova N."/>
            <person name="Pagani I."/>
            <person name="Cheng J.F."/>
            <person name="Goodwin L."/>
            <person name="Han C."/>
            <person name="Hauser L."/>
            <person name="Land M.L."/>
            <person name="Lapidus A."/>
            <person name="Lucas S."/>
            <person name="Pitluck S."/>
            <person name="Woyke T."/>
            <person name="Stein L."/>
            <person name="Murrell J.C."/>
        </authorList>
    </citation>
    <scope>NUCLEOTIDE SEQUENCE [LARGE SCALE GENOMIC DNA]</scope>
    <source>
        <strain evidence="4 5">MC09</strain>
    </source>
</reference>
<dbReference type="OrthoDB" id="9801597at2"/>
<feature type="domain" description="Conserved virulence factor B-like winged helix" evidence="3">
    <location>
        <begin position="216"/>
        <end position="273"/>
    </location>
</feature>
<organism evidence="4 5">
    <name type="scientific">Methylomonas methanica (strain DSM 25384 / MC09)</name>
    <dbReference type="NCBI Taxonomy" id="857087"/>
    <lineage>
        <taxon>Bacteria</taxon>
        <taxon>Pseudomonadati</taxon>
        <taxon>Pseudomonadota</taxon>
        <taxon>Gammaproteobacteria</taxon>
        <taxon>Methylococcales</taxon>
        <taxon>Methylococcaceae</taxon>
        <taxon>Methylomonas</taxon>
    </lineage>
</organism>
<evidence type="ECO:0000313" key="4">
    <source>
        <dbReference type="EMBL" id="AEG01820.1"/>
    </source>
</evidence>
<sequence>MIEFGKLNTLTISNRRDNQIYLDGGELGEIALADKDVKGQVGDSLRVFVYIDGKNQTIATTVIPKAQADEVACLKVVSLSHAGAFLDWGLPKDLLLPFSEQKGKMVEGRSVLVRLFLDENNRIAASMLLDDFIQDEAFYYKDGQAVTLMIADETELGFKAVVDHKYWGVLYKNEIFQPLRRGQVVSGFIKKVRPDRKLDLILSQEKYGQKVDGTSEKILAVLEKHGGYIGLTDKSPPEMIYDTFAVSKKVFKQAIGGLYKQRRIVIEDNGIRLVGKD</sequence>
<dbReference type="AlphaFoldDB" id="G0A726"/>
<dbReference type="HOGENOM" id="CLU_064885_1_0_6"/>
<dbReference type="eggNOG" id="COG2996">
    <property type="taxonomic scope" value="Bacteria"/>
</dbReference>
<evidence type="ECO:0000259" key="3">
    <source>
        <dbReference type="Pfam" id="PF17783"/>
    </source>
</evidence>
<dbReference type="InterPro" id="IPR012340">
    <property type="entry name" value="NA-bd_OB-fold"/>
</dbReference>
<dbReference type="PANTHER" id="PTHR37296:SF1">
    <property type="entry name" value="CONSERVED VIRULENCE FACTOR B"/>
    <property type="match status" value="1"/>
</dbReference>
<proteinExistence type="inferred from homology"/>
<dbReference type="InterPro" id="IPR040764">
    <property type="entry name" value="CvfB_WH"/>
</dbReference>
<dbReference type="PIRSF" id="PIRSF012524">
    <property type="entry name" value="YitL_S1"/>
    <property type="match status" value="1"/>
</dbReference>
<dbReference type="Proteomes" id="UP000008888">
    <property type="component" value="Chromosome"/>
</dbReference>
<dbReference type="Gene3D" id="2.40.50.140">
    <property type="entry name" value="Nucleic acid-binding proteins"/>
    <property type="match status" value="1"/>
</dbReference>
<dbReference type="EMBL" id="CP002738">
    <property type="protein sequence ID" value="AEG01820.1"/>
    <property type="molecule type" value="Genomic_DNA"/>
</dbReference>
<dbReference type="PANTHER" id="PTHR37296">
    <property type="entry name" value="CONSERVED VIRULENCE FACTOR B"/>
    <property type="match status" value="1"/>
</dbReference>
<name>G0A726_METMM</name>
<evidence type="ECO:0000256" key="1">
    <source>
        <dbReference type="PIRNR" id="PIRNR012524"/>
    </source>
</evidence>
<dbReference type="InterPro" id="IPR014464">
    <property type="entry name" value="CvfB_fam"/>
</dbReference>
<dbReference type="InterPro" id="IPR039566">
    <property type="entry name" value="CvfB_S1_st"/>
</dbReference>
<evidence type="ECO:0000313" key="5">
    <source>
        <dbReference type="Proteomes" id="UP000008888"/>
    </source>
</evidence>
<dbReference type="Pfam" id="PF17783">
    <property type="entry name" value="WHD_CvfB"/>
    <property type="match status" value="1"/>
</dbReference>
<dbReference type="InterPro" id="IPR036388">
    <property type="entry name" value="WH-like_DNA-bd_sf"/>
</dbReference>
<feature type="domain" description="Conserved virulence factor B first S1" evidence="2">
    <location>
        <begin position="72"/>
        <end position="127"/>
    </location>
</feature>
<reference key="2">
    <citation type="submission" date="2011-05" db="EMBL/GenBank/DDBJ databases">
        <title>Complete genome sequence of the aerobic marine methanotroph Methylomonas methanica MC09.</title>
        <authorList>
            <person name="Boden R."/>
            <person name="Cunliffe M."/>
            <person name="Scanlan J."/>
            <person name="Moussard H."/>
            <person name="Kits K.D."/>
            <person name="Klotz M."/>
            <person name="Jetten M."/>
            <person name="Vuilleumier S."/>
            <person name="Han J."/>
            <person name="Peters L."/>
            <person name="Mikhailova N."/>
            <person name="Teshima H."/>
            <person name="Tapia R."/>
            <person name="Kyrpides N."/>
            <person name="Ivanova N."/>
            <person name="Pagani I."/>
            <person name="Cheng J.-F."/>
            <person name="Goodwin L."/>
            <person name="Han C."/>
            <person name="Hauser L."/>
            <person name="Land M."/>
            <person name="Lapidus A."/>
            <person name="Lucas S."/>
            <person name="Pitluck S."/>
            <person name="Woyke T."/>
            <person name="Stein L.Y."/>
            <person name="Murrell C."/>
        </authorList>
    </citation>
    <scope>NUCLEOTIDE SEQUENCE</scope>
    <source>
        <strain>MC09</strain>
    </source>
</reference>
<dbReference type="KEGG" id="mmt:Metme_3451"/>
<reference evidence="5" key="3">
    <citation type="submission" date="2011-05" db="EMBL/GenBank/DDBJ databases">
        <title>Complete sequence of Methylomonas methanica MC09.</title>
        <authorList>
            <consortium name="US DOE Joint Genome Institute"/>
            <person name="Lucas S."/>
            <person name="Han J."/>
            <person name="Lapidus A."/>
            <person name="Cheng J.-F."/>
            <person name="Goodwin L."/>
            <person name="Pitluck S."/>
            <person name="Peters L."/>
            <person name="Mikhailova N."/>
            <person name="Teshima H."/>
            <person name="Han C."/>
            <person name="Tapia R."/>
            <person name="Land M."/>
            <person name="Hauser L."/>
            <person name="Kyrpides N."/>
            <person name="Ivanova N."/>
            <person name="Pagani I."/>
            <person name="Stein L."/>
            <person name="Woyke T."/>
        </authorList>
    </citation>
    <scope>NUCLEOTIDE SEQUENCE [LARGE SCALE GENOMIC DNA]</scope>
    <source>
        <strain evidence="5">MC09</strain>
    </source>
</reference>
<feature type="domain" description="Conserved virulence factor B first S1" evidence="2">
    <location>
        <begin position="5"/>
        <end position="61"/>
    </location>
</feature>